<evidence type="ECO:0000313" key="2">
    <source>
        <dbReference type="EMBL" id="CAD8074563.1"/>
    </source>
</evidence>
<organism evidence="2 3">
    <name type="scientific">Paramecium primaurelia</name>
    <dbReference type="NCBI Taxonomy" id="5886"/>
    <lineage>
        <taxon>Eukaryota</taxon>
        <taxon>Sar</taxon>
        <taxon>Alveolata</taxon>
        <taxon>Ciliophora</taxon>
        <taxon>Intramacronucleata</taxon>
        <taxon>Oligohymenophorea</taxon>
        <taxon>Peniculida</taxon>
        <taxon>Parameciidae</taxon>
        <taxon>Paramecium</taxon>
    </lineage>
</organism>
<proteinExistence type="predicted"/>
<dbReference type="OMA" id="NVHGHTH"/>
<accession>A0A8S1M9U1</accession>
<name>A0A8S1M9U1_PARPR</name>
<dbReference type="GO" id="GO:0016787">
    <property type="term" value="F:hydrolase activity"/>
    <property type="evidence" value="ECO:0007669"/>
    <property type="project" value="InterPro"/>
</dbReference>
<reference evidence="2" key="1">
    <citation type="submission" date="2021-01" db="EMBL/GenBank/DDBJ databases">
        <authorList>
            <consortium name="Genoscope - CEA"/>
            <person name="William W."/>
        </authorList>
    </citation>
    <scope>NUCLEOTIDE SEQUENCE</scope>
</reference>
<sequence length="245" mass="27897">MQNYQKVILCASDLHLNFETVQLLIEKEKNQQFDAVFLLGDFLNLQHQQGEDSELDNLRKLLSPFKCFGCPIYFIPGNHDSDELLQDKFIEEGFINIHKKSLQIRDDLWIVGLGGSIPGYNQKGLIWQGYPYQSDKEYQEDLEKLIIPEEGKIILITHIGPALSQTTISSENGWDDVIKSGSDSQSNLIKNKQNIILNVHGHTHDGVGSRMMNQCKVVNVGPLLYGNYSIIRISNKVDKIEHIFI</sequence>
<dbReference type="EMBL" id="CAJJDM010000053">
    <property type="protein sequence ID" value="CAD8074563.1"/>
    <property type="molecule type" value="Genomic_DNA"/>
</dbReference>
<dbReference type="PANTHER" id="PTHR37523:SF1">
    <property type="entry name" value="CALCINEURIN-LIKE PHOSPHOESTERASE DOMAIN-CONTAINING PROTEIN"/>
    <property type="match status" value="1"/>
</dbReference>
<gene>
    <name evidence="2" type="ORF">PPRIM_AZ9-3.1.T0530038</name>
</gene>
<comment type="caution">
    <text evidence="2">The sequence shown here is derived from an EMBL/GenBank/DDBJ whole genome shotgun (WGS) entry which is preliminary data.</text>
</comment>
<evidence type="ECO:0000313" key="3">
    <source>
        <dbReference type="Proteomes" id="UP000688137"/>
    </source>
</evidence>
<feature type="domain" description="Calcineurin-like phosphoesterase" evidence="1">
    <location>
        <begin position="8"/>
        <end position="205"/>
    </location>
</feature>
<dbReference type="Proteomes" id="UP000688137">
    <property type="component" value="Unassembled WGS sequence"/>
</dbReference>
<protein>
    <recommendedName>
        <fullName evidence="1">Calcineurin-like phosphoesterase domain-containing protein</fullName>
    </recommendedName>
</protein>
<dbReference type="Pfam" id="PF00149">
    <property type="entry name" value="Metallophos"/>
    <property type="match status" value="1"/>
</dbReference>
<dbReference type="PANTHER" id="PTHR37523">
    <property type="entry name" value="METALLOPHOSPHOESTERASE"/>
    <property type="match status" value="1"/>
</dbReference>
<keyword evidence="3" id="KW-1185">Reference proteome</keyword>
<evidence type="ECO:0000259" key="1">
    <source>
        <dbReference type="Pfam" id="PF00149"/>
    </source>
</evidence>
<dbReference type="InterPro" id="IPR004843">
    <property type="entry name" value="Calcineurin-like_PHP"/>
</dbReference>
<dbReference type="AlphaFoldDB" id="A0A8S1M9U1"/>